<feature type="region of interest" description="Disordered" evidence="1">
    <location>
        <begin position="201"/>
        <end position="223"/>
    </location>
</feature>
<protein>
    <recommendedName>
        <fullName evidence="4">Aminotransferase-like plant mobile domain-containing protein</fullName>
    </recommendedName>
</protein>
<name>A0A7J7NL87_9MAGN</name>
<dbReference type="AlphaFoldDB" id="A0A7J7NL87"/>
<organism evidence="2 3">
    <name type="scientific">Kingdonia uniflora</name>
    <dbReference type="NCBI Taxonomy" id="39325"/>
    <lineage>
        <taxon>Eukaryota</taxon>
        <taxon>Viridiplantae</taxon>
        <taxon>Streptophyta</taxon>
        <taxon>Embryophyta</taxon>
        <taxon>Tracheophyta</taxon>
        <taxon>Spermatophyta</taxon>
        <taxon>Magnoliopsida</taxon>
        <taxon>Ranunculales</taxon>
        <taxon>Circaeasteraceae</taxon>
        <taxon>Kingdonia</taxon>
    </lineage>
</organism>
<evidence type="ECO:0000313" key="3">
    <source>
        <dbReference type="Proteomes" id="UP000541444"/>
    </source>
</evidence>
<evidence type="ECO:0000313" key="2">
    <source>
        <dbReference type="EMBL" id="KAF6167780.1"/>
    </source>
</evidence>
<accession>A0A7J7NL87</accession>
<proteinExistence type="predicted"/>
<dbReference type="EMBL" id="JACGCM010000715">
    <property type="protein sequence ID" value="KAF6167780.1"/>
    <property type="molecule type" value="Genomic_DNA"/>
</dbReference>
<evidence type="ECO:0008006" key="4">
    <source>
        <dbReference type="Google" id="ProtNLM"/>
    </source>
</evidence>
<reference evidence="2 3" key="1">
    <citation type="journal article" date="2020" name="IScience">
        <title>Genome Sequencing of the Endangered Kingdonia uniflora (Circaeasteraceae, Ranunculales) Reveals Potential Mechanisms of Evolutionary Specialization.</title>
        <authorList>
            <person name="Sun Y."/>
            <person name="Deng T."/>
            <person name="Zhang A."/>
            <person name="Moore M.J."/>
            <person name="Landis J.B."/>
            <person name="Lin N."/>
            <person name="Zhang H."/>
            <person name="Zhang X."/>
            <person name="Huang J."/>
            <person name="Zhang X."/>
            <person name="Sun H."/>
            <person name="Wang H."/>
        </authorList>
    </citation>
    <scope>NUCLEOTIDE SEQUENCE [LARGE SCALE GENOMIC DNA]</scope>
    <source>
        <strain evidence="2">TB1705</strain>
        <tissue evidence="2">Leaf</tissue>
    </source>
</reference>
<sequence length="223" mass="25134">MANNTLPLGYFTAVADFDEAAQYDWGFIILTSLYHGLDTAVTTGGAITGFSKLLEHWFYEYCRVGHPIVKEGVKFLAYPRLRAWKIGNRRKTNDQLTGEVRIPLDPLLSMLPHIRPVALQKMRQVGFFDYSQRMGNIDMFGPTALKAGTTPVVVTSTSVHSLSQDFSLPGEPEGPDPGWYMAWTGRREMFPIHRLRDPPPMSSSYGTEELWHPTHGTMAEERA</sequence>
<comment type="caution">
    <text evidence="2">The sequence shown here is derived from an EMBL/GenBank/DDBJ whole genome shotgun (WGS) entry which is preliminary data.</text>
</comment>
<dbReference type="Proteomes" id="UP000541444">
    <property type="component" value="Unassembled WGS sequence"/>
</dbReference>
<evidence type="ECO:0000256" key="1">
    <source>
        <dbReference type="SAM" id="MobiDB-lite"/>
    </source>
</evidence>
<gene>
    <name evidence="2" type="ORF">GIB67_027558</name>
</gene>
<keyword evidence="3" id="KW-1185">Reference proteome</keyword>